<gene>
    <name evidence="7" type="ORF">AMORRO_LOCUS7084</name>
</gene>
<dbReference type="OrthoDB" id="1470350at2759"/>
<feature type="binding site" description="axial binding residue" evidence="4">
    <location>
        <position position="480"/>
    </location>
    <ligand>
        <name>heme</name>
        <dbReference type="ChEBI" id="CHEBI:30413"/>
    </ligand>
    <ligandPart>
        <name>Fe</name>
        <dbReference type="ChEBI" id="CHEBI:18248"/>
    </ligandPart>
</feature>
<evidence type="ECO:0000256" key="3">
    <source>
        <dbReference type="ARBA" id="ARBA00023004"/>
    </source>
</evidence>
<dbReference type="AlphaFoldDB" id="A0A9N9G6X5"/>
<evidence type="ECO:0000256" key="2">
    <source>
        <dbReference type="ARBA" id="ARBA00022723"/>
    </source>
</evidence>
<evidence type="ECO:0000313" key="8">
    <source>
        <dbReference type="Proteomes" id="UP000789342"/>
    </source>
</evidence>
<dbReference type="Proteomes" id="UP000789342">
    <property type="component" value="Unassembled WGS sequence"/>
</dbReference>
<reference evidence="7" key="1">
    <citation type="submission" date="2021-06" db="EMBL/GenBank/DDBJ databases">
        <authorList>
            <person name="Kallberg Y."/>
            <person name="Tangrot J."/>
            <person name="Rosling A."/>
        </authorList>
    </citation>
    <scope>NUCLEOTIDE SEQUENCE</scope>
    <source>
        <strain evidence="7">CL551</strain>
    </source>
</reference>
<keyword evidence="8" id="KW-1185">Reference proteome</keyword>
<dbReference type="PRINTS" id="PR00463">
    <property type="entry name" value="EP450I"/>
</dbReference>
<evidence type="ECO:0000313" key="7">
    <source>
        <dbReference type="EMBL" id="CAG8585013.1"/>
    </source>
</evidence>
<protein>
    <submittedName>
        <fullName evidence="7">3083_t:CDS:1</fullName>
    </submittedName>
</protein>
<keyword evidence="3 4" id="KW-0408">Iron</keyword>
<comment type="similarity">
    <text evidence="1 5">Belongs to the cytochrome P450 family.</text>
</comment>
<keyword evidence="4 5" id="KW-0349">Heme</keyword>
<comment type="caution">
    <text evidence="7">The sequence shown here is derived from an EMBL/GenBank/DDBJ whole genome shotgun (WGS) entry which is preliminary data.</text>
</comment>
<dbReference type="InterPro" id="IPR050182">
    <property type="entry name" value="Cytochrome_P450_fam2"/>
</dbReference>
<evidence type="ECO:0000256" key="6">
    <source>
        <dbReference type="SAM" id="Phobius"/>
    </source>
</evidence>
<dbReference type="SUPFAM" id="SSF48264">
    <property type="entry name" value="Cytochrome P450"/>
    <property type="match status" value="1"/>
</dbReference>
<keyword evidence="5" id="KW-0560">Oxidoreductase</keyword>
<keyword evidence="6" id="KW-0812">Transmembrane</keyword>
<dbReference type="EMBL" id="CAJVPV010005111">
    <property type="protein sequence ID" value="CAG8585013.1"/>
    <property type="molecule type" value="Genomic_DNA"/>
</dbReference>
<dbReference type="PANTHER" id="PTHR24300">
    <property type="entry name" value="CYTOCHROME P450 508A4-RELATED"/>
    <property type="match status" value="1"/>
</dbReference>
<dbReference type="GO" id="GO:0006805">
    <property type="term" value="P:xenobiotic metabolic process"/>
    <property type="evidence" value="ECO:0007669"/>
    <property type="project" value="TreeGrafter"/>
</dbReference>
<dbReference type="InterPro" id="IPR001128">
    <property type="entry name" value="Cyt_P450"/>
</dbReference>
<dbReference type="GO" id="GO:0005737">
    <property type="term" value="C:cytoplasm"/>
    <property type="evidence" value="ECO:0007669"/>
    <property type="project" value="TreeGrafter"/>
</dbReference>
<dbReference type="CDD" id="cd00302">
    <property type="entry name" value="cytochrome_P450"/>
    <property type="match status" value="1"/>
</dbReference>
<keyword evidence="6" id="KW-0472">Membrane</keyword>
<feature type="transmembrane region" description="Helical" evidence="6">
    <location>
        <begin position="12"/>
        <end position="31"/>
    </location>
</feature>
<dbReference type="GO" id="GO:0016712">
    <property type="term" value="F:oxidoreductase activity, acting on paired donors, with incorporation or reduction of molecular oxygen, reduced flavin or flavoprotein as one donor, and incorporation of one atom of oxygen"/>
    <property type="evidence" value="ECO:0007669"/>
    <property type="project" value="TreeGrafter"/>
</dbReference>
<dbReference type="InterPro" id="IPR017972">
    <property type="entry name" value="Cyt_P450_CS"/>
</dbReference>
<keyword evidence="2 4" id="KW-0479">Metal-binding</keyword>
<sequence length="533" mass="62109">MLQTSALAANFYDILVLLIFSLLTYILYFYICYFTRSSPLPGPIPLPIIGNVFSYPGDADKWAQQLQKKYGDIYEIYLGSARTVWLNRSDLVQKIMSTSSENHFRFRTIEHDGMNDLGMTTKGLFFNRIEEDALYHRKFFAKTIMTPQMGKDAVDFMQVAFNEMEFFLKDYGCFDESTEIDFAGWMHRLMFEIIIKLTTTSRVYALTNYYNSLNPSKKTLVPENEFLNTEKFVNSIKKFFDSWVFFLFTIKIMRGIPGIRRTRKKLLEEKNWYYKSVLEIVKMRRGQIEQSDRDSLSKDMLTQFLTVNTTKDVTKGISDEHYRESMSDEAIAGNMIEILGGGTVTTSNTICYIIHHVAHYPEVQQRIRQELDDVLGTDRDSKITFEDLNKLKYCEAVINEVSRIWPTVPINLRASTKPDVIGNHKFPANTQFVINQRGIHLHHQNWNNPLEFNPSRFLTDGESKVHKNAFLMFGGGVKKCPGRNLAMVEMKTMMALIYRKYDIVLVNHESIKYHYAFVRQCDEMKVKVRQRSA</sequence>
<dbReference type="Pfam" id="PF00067">
    <property type="entry name" value="p450"/>
    <property type="match status" value="1"/>
</dbReference>
<name>A0A9N9G6X5_9GLOM</name>
<dbReference type="InterPro" id="IPR036396">
    <property type="entry name" value="Cyt_P450_sf"/>
</dbReference>
<proteinExistence type="inferred from homology"/>
<evidence type="ECO:0000256" key="4">
    <source>
        <dbReference type="PIRSR" id="PIRSR602401-1"/>
    </source>
</evidence>
<keyword evidence="6" id="KW-1133">Transmembrane helix</keyword>
<comment type="cofactor">
    <cofactor evidence="4">
        <name>heme</name>
        <dbReference type="ChEBI" id="CHEBI:30413"/>
    </cofactor>
</comment>
<dbReference type="GO" id="GO:0006082">
    <property type="term" value="P:organic acid metabolic process"/>
    <property type="evidence" value="ECO:0007669"/>
    <property type="project" value="TreeGrafter"/>
</dbReference>
<keyword evidence="5" id="KW-0503">Monooxygenase</keyword>
<evidence type="ECO:0000256" key="5">
    <source>
        <dbReference type="RuleBase" id="RU000461"/>
    </source>
</evidence>
<dbReference type="Gene3D" id="1.10.630.10">
    <property type="entry name" value="Cytochrome P450"/>
    <property type="match status" value="1"/>
</dbReference>
<dbReference type="GO" id="GO:0020037">
    <property type="term" value="F:heme binding"/>
    <property type="evidence" value="ECO:0007669"/>
    <property type="project" value="InterPro"/>
</dbReference>
<evidence type="ECO:0000256" key="1">
    <source>
        <dbReference type="ARBA" id="ARBA00010617"/>
    </source>
</evidence>
<accession>A0A9N9G6X5</accession>
<organism evidence="7 8">
    <name type="scientific">Acaulospora morrowiae</name>
    <dbReference type="NCBI Taxonomy" id="94023"/>
    <lineage>
        <taxon>Eukaryota</taxon>
        <taxon>Fungi</taxon>
        <taxon>Fungi incertae sedis</taxon>
        <taxon>Mucoromycota</taxon>
        <taxon>Glomeromycotina</taxon>
        <taxon>Glomeromycetes</taxon>
        <taxon>Diversisporales</taxon>
        <taxon>Acaulosporaceae</taxon>
        <taxon>Acaulospora</taxon>
    </lineage>
</organism>
<dbReference type="PROSITE" id="PS00086">
    <property type="entry name" value="CYTOCHROME_P450"/>
    <property type="match status" value="1"/>
</dbReference>
<dbReference type="PANTHER" id="PTHR24300:SF375">
    <property type="entry name" value="CYTOCHROME P450 FAMILY"/>
    <property type="match status" value="1"/>
</dbReference>
<dbReference type="PRINTS" id="PR00385">
    <property type="entry name" value="P450"/>
</dbReference>
<dbReference type="InterPro" id="IPR002401">
    <property type="entry name" value="Cyt_P450_E_grp-I"/>
</dbReference>
<dbReference type="GO" id="GO:0005506">
    <property type="term" value="F:iron ion binding"/>
    <property type="evidence" value="ECO:0007669"/>
    <property type="project" value="InterPro"/>
</dbReference>